<feature type="coiled-coil region" evidence="1">
    <location>
        <begin position="302"/>
        <end position="329"/>
    </location>
</feature>
<sequence>MGRLEREALLKKALGKEFKITIPRGDIPAMKADLGETWYKVRKLRRWFDQWGLSSESEKHQRKQVQSITDPAYLVSEMVPFEFKKPGCNPEIKQAEFGYVADLNQFVQLHLDENEKNGRLTGNNAIPEQEVHLKLGGDAGGGSFKMAFQIANLQHPHSKTNTVVFAMFHAKDTWTNFKTALMKYREEVNILKEATWRGKKQIVFLFGDYEFLCKIFGTAGASGKYPCLWCLITYETMQLSCQDLRRGLIEKRNVKNIEEDDNKFVADGCVTSRQKFYHNVIHEKLLDIELEKVCVPGLHISLGVFKKLFDELENQCAELDKRIQMELAADSDRNDERILALRAAHQHYSQAQQLHEKANSLQELLNLQSLHSDVTIMPAFLMSMQNEIDRLLKDAKEEEKLADEQIELAGFDRSYGPLTRHLDVVLKEMNVERQAYHGKSFIGNHVQTCYKATNINKLCSAVVAKTEELCPSLLSKAREISVKFEEAFKLFAACHFVYDSAEYLDDEKINQLDAHIKKFLKFIRENFPRIAIIPKLHMLEDHVRPFLRQWHTGLGFFGEQGIEGIHSSSTRSPSILITSRSRM</sequence>
<dbReference type="Pfam" id="PF06918">
    <property type="entry name" value="DUF1280"/>
    <property type="match status" value="1"/>
</dbReference>
<evidence type="ECO:0000313" key="2">
    <source>
        <dbReference type="EMBL" id="CAH3136898.1"/>
    </source>
</evidence>
<reference evidence="2 3" key="1">
    <citation type="submission" date="2022-05" db="EMBL/GenBank/DDBJ databases">
        <authorList>
            <consortium name="Genoscope - CEA"/>
            <person name="William W."/>
        </authorList>
    </citation>
    <scope>NUCLEOTIDE SEQUENCE [LARGE SCALE GENOMIC DNA]</scope>
</reference>
<protein>
    <submittedName>
        <fullName evidence="2">Uncharacterized protein</fullName>
    </submittedName>
</protein>
<comment type="caution">
    <text evidence="2">The sequence shown here is derived from an EMBL/GenBank/DDBJ whole genome shotgun (WGS) entry which is preliminary data.</text>
</comment>
<dbReference type="InterPro" id="IPR009689">
    <property type="entry name" value="DUF1280"/>
</dbReference>
<proteinExistence type="predicted"/>
<dbReference type="PANTHER" id="PTHR31424">
    <property type="entry name" value="PROTEIN CBG23806"/>
    <property type="match status" value="1"/>
</dbReference>
<dbReference type="EMBL" id="CALNXK010000058">
    <property type="protein sequence ID" value="CAH3136898.1"/>
    <property type="molecule type" value="Genomic_DNA"/>
</dbReference>
<evidence type="ECO:0000256" key="1">
    <source>
        <dbReference type="SAM" id="Coils"/>
    </source>
</evidence>
<organism evidence="2 3">
    <name type="scientific">Porites lobata</name>
    <dbReference type="NCBI Taxonomy" id="104759"/>
    <lineage>
        <taxon>Eukaryota</taxon>
        <taxon>Metazoa</taxon>
        <taxon>Cnidaria</taxon>
        <taxon>Anthozoa</taxon>
        <taxon>Hexacorallia</taxon>
        <taxon>Scleractinia</taxon>
        <taxon>Fungiina</taxon>
        <taxon>Poritidae</taxon>
        <taxon>Porites</taxon>
    </lineage>
</organism>
<keyword evidence="3" id="KW-1185">Reference proteome</keyword>
<evidence type="ECO:0000313" key="3">
    <source>
        <dbReference type="Proteomes" id="UP001159405"/>
    </source>
</evidence>
<name>A0ABN8P7M3_9CNID</name>
<keyword evidence="1" id="KW-0175">Coiled coil</keyword>
<gene>
    <name evidence="2" type="ORF">PLOB_00038702</name>
</gene>
<accession>A0ABN8P7M3</accession>
<dbReference type="PANTHER" id="PTHR31424:SF6">
    <property type="match status" value="1"/>
</dbReference>
<dbReference type="Proteomes" id="UP001159405">
    <property type="component" value="Unassembled WGS sequence"/>
</dbReference>
<feature type="coiled-coil region" evidence="1">
    <location>
        <begin position="381"/>
        <end position="408"/>
    </location>
</feature>